<feature type="domain" description="Major facilitator superfamily (MFS) profile" evidence="8">
    <location>
        <begin position="1"/>
        <end position="402"/>
    </location>
</feature>
<feature type="transmembrane region" description="Helical" evidence="7">
    <location>
        <begin position="47"/>
        <end position="65"/>
    </location>
</feature>
<name>A0ABZ1ECE8_9ACTN</name>
<dbReference type="Gene3D" id="1.20.1250.20">
    <property type="entry name" value="MFS general substrate transporter like domains"/>
    <property type="match status" value="1"/>
</dbReference>
<evidence type="ECO:0000256" key="3">
    <source>
        <dbReference type="ARBA" id="ARBA00022692"/>
    </source>
</evidence>
<dbReference type="PANTHER" id="PTHR23513:SF6">
    <property type="entry name" value="MAJOR FACILITATOR SUPERFAMILY ASSOCIATED DOMAIN-CONTAINING PROTEIN"/>
    <property type="match status" value="1"/>
</dbReference>
<keyword evidence="3 7" id="KW-0812">Transmembrane</keyword>
<feature type="transmembrane region" description="Helical" evidence="7">
    <location>
        <begin position="311"/>
        <end position="332"/>
    </location>
</feature>
<feature type="transmembrane region" description="Helical" evidence="7">
    <location>
        <begin position="77"/>
        <end position="95"/>
    </location>
</feature>
<dbReference type="InterPro" id="IPR036259">
    <property type="entry name" value="MFS_trans_sf"/>
</dbReference>
<keyword evidence="5 7" id="KW-0472">Membrane</keyword>
<organism evidence="9 10">
    <name type="scientific">Micromonospora peucetia</name>
    <dbReference type="NCBI Taxonomy" id="47871"/>
    <lineage>
        <taxon>Bacteria</taxon>
        <taxon>Bacillati</taxon>
        <taxon>Actinomycetota</taxon>
        <taxon>Actinomycetes</taxon>
        <taxon>Micromonosporales</taxon>
        <taxon>Micromonosporaceae</taxon>
        <taxon>Micromonospora</taxon>
    </lineage>
</organism>
<feature type="transmembrane region" description="Helical" evidence="7">
    <location>
        <begin position="286"/>
        <end position="305"/>
    </location>
</feature>
<keyword evidence="2" id="KW-1003">Cell membrane</keyword>
<feature type="transmembrane region" description="Helical" evidence="7">
    <location>
        <begin position="152"/>
        <end position="185"/>
    </location>
</feature>
<dbReference type="EMBL" id="CP109071">
    <property type="protein sequence ID" value="WSA31295.1"/>
    <property type="molecule type" value="Genomic_DNA"/>
</dbReference>
<dbReference type="Proteomes" id="UP001334804">
    <property type="component" value="Chromosome"/>
</dbReference>
<feature type="transmembrane region" description="Helical" evidence="7">
    <location>
        <begin position="102"/>
        <end position="119"/>
    </location>
</feature>
<feature type="transmembrane region" description="Helical" evidence="7">
    <location>
        <begin position="374"/>
        <end position="396"/>
    </location>
</feature>
<keyword evidence="10" id="KW-1185">Reference proteome</keyword>
<evidence type="ECO:0000256" key="1">
    <source>
        <dbReference type="ARBA" id="ARBA00004651"/>
    </source>
</evidence>
<evidence type="ECO:0000313" key="10">
    <source>
        <dbReference type="Proteomes" id="UP001334804"/>
    </source>
</evidence>
<evidence type="ECO:0000256" key="6">
    <source>
        <dbReference type="SAM" id="MobiDB-lite"/>
    </source>
</evidence>
<dbReference type="InterPro" id="IPR020846">
    <property type="entry name" value="MFS_dom"/>
</dbReference>
<proteinExistence type="predicted"/>
<evidence type="ECO:0000256" key="2">
    <source>
        <dbReference type="ARBA" id="ARBA00022475"/>
    </source>
</evidence>
<dbReference type="PROSITE" id="PS50850">
    <property type="entry name" value="MFS"/>
    <property type="match status" value="1"/>
</dbReference>
<protein>
    <submittedName>
        <fullName evidence="9">MFS transporter</fullName>
    </submittedName>
</protein>
<evidence type="ECO:0000313" key="9">
    <source>
        <dbReference type="EMBL" id="WSA31295.1"/>
    </source>
</evidence>
<evidence type="ECO:0000256" key="4">
    <source>
        <dbReference type="ARBA" id="ARBA00022989"/>
    </source>
</evidence>
<feature type="transmembrane region" description="Helical" evidence="7">
    <location>
        <begin position="15"/>
        <end position="40"/>
    </location>
</feature>
<reference evidence="9 10" key="1">
    <citation type="submission" date="2022-10" db="EMBL/GenBank/DDBJ databases">
        <title>The complete genomes of actinobacterial strains from the NBC collection.</title>
        <authorList>
            <person name="Joergensen T.S."/>
            <person name="Alvarez Arevalo M."/>
            <person name="Sterndorff E.B."/>
            <person name="Faurdal D."/>
            <person name="Vuksanovic O."/>
            <person name="Mourched A.-S."/>
            <person name="Charusanti P."/>
            <person name="Shaw S."/>
            <person name="Blin K."/>
            <person name="Weber T."/>
        </authorList>
    </citation>
    <scope>NUCLEOTIDE SEQUENCE [LARGE SCALE GENOMIC DNA]</scope>
    <source>
        <strain evidence="9 10">NBC 01809</strain>
    </source>
</reference>
<evidence type="ECO:0000256" key="5">
    <source>
        <dbReference type="ARBA" id="ARBA00023136"/>
    </source>
</evidence>
<dbReference type="PANTHER" id="PTHR23513">
    <property type="entry name" value="INTEGRAL MEMBRANE EFFLUX PROTEIN-RELATED"/>
    <property type="match status" value="1"/>
</dbReference>
<comment type="subcellular location">
    <subcellularLocation>
        <location evidence="1">Cell membrane</location>
        <topology evidence="1">Multi-pass membrane protein</topology>
    </subcellularLocation>
</comment>
<feature type="transmembrane region" description="Helical" evidence="7">
    <location>
        <begin position="228"/>
        <end position="250"/>
    </location>
</feature>
<dbReference type="InterPro" id="IPR011701">
    <property type="entry name" value="MFS"/>
</dbReference>
<feature type="region of interest" description="Disordered" evidence="6">
    <location>
        <begin position="407"/>
        <end position="428"/>
    </location>
</feature>
<dbReference type="SUPFAM" id="SSF103473">
    <property type="entry name" value="MFS general substrate transporter"/>
    <property type="match status" value="1"/>
</dbReference>
<gene>
    <name evidence="9" type="ORF">OIE14_24625</name>
</gene>
<feature type="transmembrane region" description="Helical" evidence="7">
    <location>
        <begin position="344"/>
        <end position="362"/>
    </location>
</feature>
<evidence type="ECO:0000256" key="7">
    <source>
        <dbReference type="SAM" id="Phobius"/>
    </source>
</evidence>
<evidence type="ECO:0000259" key="8">
    <source>
        <dbReference type="PROSITE" id="PS50850"/>
    </source>
</evidence>
<feature type="transmembrane region" description="Helical" evidence="7">
    <location>
        <begin position="256"/>
        <end position="279"/>
    </location>
</feature>
<sequence>MSGSLHVLRDRNGAAYLGAVVVSGFGTSAMMLVAGIWVMTLTKSTSLAALVTFLVWAPTLVGPVIGAVVDKVRQRRLVLIVSNLVMAVLLLSLLLVRSADQVWLLFVVMFLYGISFVASDAAETAILPSAIPDNLLADVNGLRMSASEGMKLVAPLAGAGLFSLLGGSAVAALDAATFVLAAYLCALIRPRPGLPVTTGAESDHTEGWLRGLVESTRLLWHHAALRRLVLVGSVTMFVAGVGGATVFAIVDQGLHRAPALVGVLAAVQGGGAVVGGLLAGPLMKRLSARLFVAMAVVLFAVGVLMRATPSLSPVVVASFLGGLSLPWVLVVVATSVQRDIPSAYLGRVAATVHMLTFAPNALGQALGAGLLVFVGYRMILLVAGAIALLAVLGCLWRFPVDRKQAGEEAGRADEQVPARPTAESVDAP</sequence>
<keyword evidence="4 7" id="KW-1133">Transmembrane helix</keyword>
<dbReference type="CDD" id="cd06173">
    <property type="entry name" value="MFS_MefA_like"/>
    <property type="match status" value="1"/>
</dbReference>
<feature type="compositionally biased region" description="Basic and acidic residues" evidence="6">
    <location>
        <begin position="407"/>
        <end position="416"/>
    </location>
</feature>
<accession>A0ABZ1ECE8</accession>
<dbReference type="Pfam" id="PF07690">
    <property type="entry name" value="MFS_1"/>
    <property type="match status" value="1"/>
</dbReference>
<dbReference type="RefSeq" id="WP_326563715.1">
    <property type="nucleotide sequence ID" value="NZ_CP109071.1"/>
</dbReference>